<dbReference type="AlphaFoldDB" id="A0A1G6YYD8"/>
<keyword evidence="2" id="KW-1185">Reference proteome</keyword>
<accession>A0A1G6YYD8</accession>
<sequence length="108" mass="12322">MSRYIAQLSETTDPDLITERNKSFNHLVLNEHEFGNYKVKFSAANNPQITAGTCVFTHKNGFIANGHFEVYISDDGIHATLYSGHNVKMLDKPFDEYLNIIKLMLLSR</sequence>
<dbReference type="EMBL" id="FNAI01000003">
    <property type="protein sequence ID" value="SDD95368.1"/>
    <property type="molecule type" value="Genomic_DNA"/>
</dbReference>
<evidence type="ECO:0000313" key="2">
    <source>
        <dbReference type="Proteomes" id="UP000199072"/>
    </source>
</evidence>
<organism evidence="1 2">
    <name type="scientific">Mucilaginibacter pineti</name>
    <dbReference type="NCBI Taxonomy" id="1391627"/>
    <lineage>
        <taxon>Bacteria</taxon>
        <taxon>Pseudomonadati</taxon>
        <taxon>Bacteroidota</taxon>
        <taxon>Sphingobacteriia</taxon>
        <taxon>Sphingobacteriales</taxon>
        <taxon>Sphingobacteriaceae</taxon>
        <taxon>Mucilaginibacter</taxon>
    </lineage>
</organism>
<dbReference type="STRING" id="1391627.SAMN05216464_103144"/>
<dbReference type="Proteomes" id="UP000199072">
    <property type="component" value="Unassembled WGS sequence"/>
</dbReference>
<proteinExistence type="predicted"/>
<gene>
    <name evidence="1" type="ORF">SAMN05216464_103144</name>
</gene>
<dbReference type="RefSeq" id="WP_091147883.1">
    <property type="nucleotide sequence ID" value="NZ_FNAI01000003.1"/>
</dbReference>
<protein>
    <submittedName>
        <fullName evidence="1">Uncharacterized protein</fullName>
    </submittedName>
</protein>
<reference evidence="1 2" key="1">
    <citation type="submission" date="2016-10" db="EMBL/GenBank/DDBJ databases">
        <authorList>
            <person name="de Groot N.N."/>
        </authorList>
    </citation>
    <scope>NUCLEOTIDE SEQUENCE [LARGE SCALE GENOMIC DNA]</scope>
    <source>
        <strain evidence="1 2">47C3B</strain>
    </source>
</reference>
<evidence type="ECO:0000313" key="1">
    <source>
        <dbReference type="EMBL" id="SDD95368.1"/>
    </source>
</evidence>
<name>A0A1G6YYD8_9SPHI</name>